<feature type="transmembrane region" description="Helical" evidence="2">
    <location>
        <begin position="5"/>
        <end position="22"/>
    </location>
</feature>
<feature type="region of interest" description="Disordered" evidence="1">
    <location>
        <begin position="42"/>
        <end position="73"/>
    </location>
</feature>
<dbReference type="AlphaFoldDB" id="A0A1S9UH91"/>
<name>A0A1S9UH91_BACCE</name>
<organism evidence="3 4">
    <name type="scientific">Bacillus cereus</name>
    <dbReference type="NCBI Taxonomy" id="1396"/>
    <lineage>
        <taxon>Bacteria</taxon>
        <taxon>Bacillati</taxon>
        <taxon>Bacillota</taxon>
        <taxon>Bacilli</taxon>
        <taxon>Bacillales</taxon>
        <taxon>Bacillaceae</taxon>
        <taxon>Bacillus</taxon>
        <taxon>Bacillus cereus group</taxon>
    </lineage>
</organism>
<protein>
    <submittedName>
        <fullName evidence="3">Uncharacterized protein</fullName>
    </submittedName>
</protein>
<dbReference type="Proteomes" id="UP000191124">
    <property type="component" value="Unassembled WGS sequence"/>
</dbReference>
<evidence type="ECO:0000256" key="2">
    <source>
        <dbReference type="SAM" id="Phobius"/>
    </source>
</evidence>
<comment type="caution">
    <text evidence="3">The sequence shown here is derived from an EMBL/GenBank/DDBJ whole genome shotgun (WGS) entry which is preliminary data.</text>
</comment>
<keyword evidence="2" id="KW-1133">Transmembrane helix</keyword>
<keyword evidence="2" id="KW-0472">Membrane</keyword>
<evidence type="ECO:0000313" key="3">
    <source>
        <dbReference type="EMBL" id="OOR21593.1"/>
    </source>
</evidence>
<gene>
    <name evidence="3" type="ORF">BW892_23060</name>
</gene>
<proteinExistence type="predicted"/>
<sequence length="318" mass="36681">MKKIYIAIGILLVSLTTIYFIFNKPLTQKQNLSNIDSNEIIKKGEDRDQQPDTVSYGLKDEHGNHIDNGSSIDSNDSKVNVSLSLNHNIDEERKYGLIILEDYQQKSFKIKEDETSKYIFDMKPNSSINTEISLNISPNAKELTFLLVKKPEYKLKDNDMKKASILEEVLSMRYSINKNNKKEEIEEVEMIQPKTVLKDGLNEPLFITKNEEKLQAVFSETEGKELSISNGNETNKDMKYVIVAFRDWEQIEILDNKKVIYTTVAPETRQIFNFTLPKTEQESNFQLVALPFPNEVSKDNYESQKAFGSIRIVVENEE</sequence>
<dbReference type="EMBL" id="MUAL01000072">
    <property type="protein sequence ID" value="OOR21593.1"/>
    <property type="molecule type" value="Genomic_DNA"/>
</dbReference>
<evidence type="ECO:0000313" key="4">
    <source>
        <dbReference type="Proteomes" id="UP000191124"/>
    </source>
</evidence>
<accession>A0A1S9UH91</accession>
<keyword evidence="2" id="KW-0812">Transmembrane</keyword>
<evidence type="ECO:0000256" key="1">
    <source>
        <dbReference type="SAM" id="MobiDB-lite"/>
    </source>
</evidence>
<reference evidence="3 4" key="1">
    <citation type="submission" date="2017-01" db="EMBL/GenBank/DDBJ databases">
        <title>Bacillus cereus isolates.</title>
        <authorList>
            <person name="Beno S.M."/>
        </authorList>
    </citation>
    <scope>NUCLEOTIDE SEQUENCE [LARGE SCALE GENOMIC DNA]</scope>
    <source>
        <strain evidence="3 4">FSL M7-1219</strain>
    </source>
</reference>
<dbReference type="RefSeq" id="WP_078181672.1">
    <property type="nucleotide sequence ID" value="NZ_MUAL01000072.1"/>
</dbReference>